<dbReference type="GO" id="GO:0046872">
    <property type="term" value="F:metal ion binding"/>
    <property type="evidence" value="ECO:0007669"/>
    <property type="project" value="UniProtKB-KW"/>
</dbReference>
<name>A0AAV5RZ95_MAUHU</name>
<dbReference type="SUPFAM" id="SSF55811">
    <property type="entry name" value="Nudix"/>
    <property type="match status" value="1"/>
</dbReference>
<dbReference type="InterPro" id="IPR047198">
    <property type="entry name" value="DDP-like_NUDIX"/>
</dbReference>
<dbReference type="GO" id="GO:1901909">
    <property type="term" value="P:diadenosine hexaphosphate catabolic process"/>
    <property type="evidence" value="ECO:0007669"/>
    <property type="project" value="TreeGrafter"/>
</dbReference>
<dbReference type="GO" id="GO:0034432">
    <property type="term" value="F:bis(5'-adenosyl)-pentaphosphatase activity"/>
    <property type="evidence" value="ECO:0007669"/>
    <property type="project" value="TreeGrafter"/>
</dbReference>
<gene>
    <name evidence="6" type="ORF">DAKH74_026970</name>
</gene>
<reference evidence="6 7" key="1">
    <citation type="journal article" date="2023" name="Elife">
        <title>Identification of key yeast species and microbe-microbe interactions impacting larval growth of Drosophila in the wild.</title>
        <authorList>
            <person name="Mure A."/>
            <person name="Sugiura Y."/>
            <person name="Maeda R."/>
            <person name="Honda K."/>
            <person name="Sakurai N."/>
            <person name="Takahashi Y."/>
            <person name="Watada M."/>
            <person name="Katoh T."/>
            <person name="Gotoh A."/>
            <person name="Gotoh Y."/>
            <person name="Taniguchi I."/>
            <person name="Nakamura K."/>
            <person name="Hayashi T."/>
            <person name="Katayama T."/>
            <person name="Uemura T."/>
            <person name="Hattori Y."/>
        </authorList>
    </citation>
    <scope>NUCLEOTIDE SEQUENCE [LARGE SCALE GENOMIC DNA]</scope>
    <source>
        <strain evidence="6 7">KH-74</strain>
    </source>
</reference>
<dbReference type="PANTHER" id="PTHR12629:SF0">
    <property type="entry name" value="DIPHOSPHOINOSITOL-POLYPHOSPHATE DIPHOSPHATASE"/>
    <property type="match status" value="1"/>
</dbReference>
<dbReference type="GO" id="GO:0000298">
    <property type="term" value="F:endopolyphosphatase activity"/>
    <property type="evidence" value="ECO:0007669"/>
    <property type="project" value="TreeGrafter"/>
</dbReference>
<dbReference type="GO" id="GO:0005737">
    <property type="term" value="C:cytoplasm"/>
    <property type="evidence" value="ECO:0007669"/>
    <property type="project" value="TreeGrafter"/>
</dbReference>
<proteinExistence type="predicted"/>
<dbReference type="Pfam" id="PF00293">
    <property type="entry name" value="NUDIX"/>
    <property type="match status" value="1"/>
</dbReference>
<evidence type="ECO:0000259" key="5">
    <source>
        <dbReference type="PROSITE" id="PS51462"/>
    </source>
</evidence>
<dbReference type="GO" id="GO:0071543">
    <property type="term" value="P:diphosphoinositol polyphosphate metabolic process"/>
    <property type="evidence" value="ECO:0007669"/>
    <property type="project" value="TreeGrafter"/>
</dbReference>
<dbReference type="Proteomes" id="UP001377567">
    <property type="component" value="Unassembled WGS sequence"/>
</dbReference>
<organism evidence="6 7">
    <name type="scientific">Maudiozyma humilis</name>
    <name type="common">Sour dough yeast</name>
    <name type="synonym">Kazachstania humilis</name>
    <dbReference type="NCBI Taxonomy" id="51915"/>
    <lineage>
        <taxon>Eukaryota</taxon>
        <taxon>Fungi</taxon>
        <taxon>Dikarya</taxon>
        <taxon>Ascomycota</taxon>
        <taxon>Saccharomycotina</taxon>
        <taxon>Saccharomycetes</taxon>
        <taxon>Saccharomycetales</taxon>
        <taxon>Saccharomycetaceae</taxon>
        <taxon>Maudiozyma</taxon>
    </lineage>
</organism>
<dbReference type="InterPro" id="IPR000086">
    <property type="entry name" value="NUDIX_hydrolase_dom"/>
</dbReference>
<keyword evidence="2" id="KW-0479">Metal-binding</keyword>
<sequence length="188" mass="21270">MSEITEVEKVKVSREGRDNQLYSAETGARVVAGCVCLTATLDKVLLISSSADRNKWIIPKGGVEIDEVQTGASGEPDYTRSAIRETWEEGGCVGEIVANLGTVQDMRPPKEWNNKFREETHTDNIIKHPPRSEFHIFEMQIATLRDEFPEAGKRDRKLATYSEAKRELEKAKRPELLEALNRSRIIKD</sequence>
<keyword evidence="7" id="KW-1185">Reference proteome</keyword>
<evidence type="ECO:0000256" key="2">
    <source>
        <dbReference type="ARBA" id="ARBA00022723"/>
    </source>
</evidence>
<dbReference type="PROSITE" id="PS51462">
    <property type="entry name" value="NUDIX"/>
    <property type="match status" value="1"/>
</dbReference>
<dbReference type="Gene3D" id="3.90.79.10">
    <property type="entry name" value="Nucleoside Triphosphate Pyrophosphohydrolase"/>
    <property type="match status" value="1"/>
</dbReference>
<dbReference type="GO" id="GO:0034431">
    <property type="term" value="F:bis(5'-adenosyl)-hexaphosphatase activity"/>
    <property type="evidence" value="ECO:0007669"/>
    <property type="project" value="TreeGrafter"/>
</dbReference>
<evidence type="ECO:0000313" key="7">
    <source>
        <dbReference type="Proteomes" id="UP001377567"/>
    </source>
</evidence>
<dbReference type="GO" id="GO:0008486">
    <property type="term" value="F:diphosphoinositol-polyphosphate diphosphatase activity"/>
    <property type="evidence" value="ECO:0007669"/>
    <property type="project" value="TreeGrafter"/>
</dbReference>
<evidence type="ECO:0000313" key="6">
    <source>
        <dbReference type="EMBL" id="GMM56081.1"/>
    </source>
</evidence>
<comment type="caution">
    <text evidence="6">The sequence shown here is derived from an EMBL/GenBank/DDBJ whole genome shotgun (WGS) entry which is preliminary data.</text>
</comment>
<dbReference type="EMBL" id="BTGD01000006">
    <property type="protein sequence ID" value="GMM56081.1"/>
    <property type="molecule type" value="Genomic_DNA"/>
</dbReference>
<dbReference type="PANTHER" id="PTHR12629">
    <property type="entry name" value="DIPHOSPHOINOSITOL POLYPHOSPHATE PHOSPHOHYDROLASE"/>
    <property type="match status" value="1"/>
</dbReference>
<keyword evidence="4" id="KW-0460">Magnesium</keyword>
<dbReference type="InterPro" id="IPR015797">
    <property type="entry name" value="NUDIX_hydrolase-like_dom_sf"/>
</dbReference>
<evidence type="ECO:0000256" key="3">
    <source>
        <dbReference type="ARBA" id="ARBA00022801"/>
    </source>
</evidence>
<dbReference type="GO" id="GO:0005634">
    <property type="term" value="C:nucleus"/>
    <property type="evidence" value="ECO:0007669"/>
    <property type="project" value="TreeGrafter"/>
</dbReference>
<dbReference type="GO" id="GO:1901907">
    <property type="term" value="P:diadenosine pentaphosphate catabolic process"/>
    <property type="evidence" value="ECO:0007669"/>
    <property type="project" value="TreeGrafter"/>
</dbReference>
<evidence type="ECO:0000256" key="1">
    <source>
        <dbReference type="ARBA" id="ARBA00001946"/>
    </source>
</evidence>
<protein>
    <submittedName>
        <fullName evidence="6">Polyphosphatase</fullName>
    </submittedName>
</protein>
<dbReference type="AlphaFoldDB" id="A0AAV5RZ95"/>
<dbReference type="GO" id="GO:1901911">
    <property type="term" value="P:adenosine 5'-(hexahydrogen pentaphosphate) catabolic process"/>
    <property type="evidence" value="ECO:0007669"/>
    <property type="project" value="TreeGrafter"/>
</dbReference>
<keyword evidence="3" id="KW-0378">Hydrolase</keyword>
<dbReference type="CDD" id="cd04666">
    <property type="entry name" value="NUDIX_DIPP2_like_Nudt4"/>
    <property type="match status" value="1"/>
</dbReference>
<feature type="domain" description="Nudix hydrolase" evidence="5">
    <location>
        <begin position="27"/>
        <end position="181"/>
    </location>
</feature>
<accession>A0AAV5RZ95</accession>
<comment type="cofactor">
    <cofactor evidence="1">
        <name>Mg(2+)</name>
        <dbReference type="ChEBI" id="CHEBI:18420"/>
    </cofactor>
</comment>
<evidence type="ECO:0000256" key="4">
    <source>
        <dbReference type="ARBA" id="ARBA00022842"/>
    </source>
</evidence>